<dbReference type="InterPro" id="IPR052944">
    <property type="entry name" value="Sporulation_related"/>
</dbReference>
<dbReference type="EMBL" id="JBHSQH010000001">
    <property type="protein sequence ID" value="MFC5969902.1"/>
    <property type="molecule type" value="Genomic_DNA"/>
</dbReference>
<dbReference type="PROSITE" id="PS51257">
    <property type="entry name" value="PROKAR_LIPOPROTEIN"/>
    <property type="match status" value="1"/>
</dbReference>
<keyword evidence="2" id="KW-0449">Lipoprotein</keyword>
<protein>
    <submittedName>
        <fullName evidence="2">Outer membrane lipoprotein carrier protein LolA</fullName>
    </submittedName>
</protein>
<gene>
    <name evidence="2" type="ORF">ACFPYI_01025</name>
</gene>
<dbReference type="AlphaFoldDB" id="A0ABD5RHT3"/>
<evidence type="ECO:0000313" key="3">
    <source>
        <dbReference type="Proteomes" id="UP001596099"/>
    </source>
</evidence>
<dbReference type="InterPro" id="IPR029046">
    <property type="entry name" value="LolA/LolB/LppX"/>
</dbReference>
<accession>A0ABD5RHT3</accession>
<reference evidence="2 3" key="1">
    <citation type="journal article" date="2019" name="Int. J. Syst. Evol. Microbiol.">
        <title>The Global Catalogue of Microorganisms (GCM) 10K type strain sequencing project: providing services to taxonomists for standard genome sequencing and annotation.</title>
        <authorList>
            <consortium name="The Broad Institute Genomics Platform"/>
            <consortium name="The Broad Institute Genome Sequencing Center for Infectious Disease"/>
            <person name="Wu L."/>
            <person name="Ma J."/>
        </authorList>
    </citation>
    <scope>NUCLEOTIDE SEQUENCE [LARGE SCALE GENOMIC DNA]</scope>
    <source>
        <strain evidence="2 3">CGMCC 1.12543</strain>
    </source>
</reference>
<dbReference type="RefSeq" id="WP_247418289.1">
    <property type="nucleotide sequence ID" value="NZ_JALLGW010000001.1"/>
</dbReference>
<dbReference type="Gene3D" id="2.50.20.10">
    <property type="entry name" value="Lipoprotein localisation LolA/LolB/LppX"/>
    <property type="match status" value="1"/>
</dbReference>
<dbReference type="SUPFAM" id="SSF89392">
    <property type="entry name" value="Prokaryotic lipoproteins and lipoprotein localization factors"/>
    <property type="match status" value="1"/>
</dbReference>
<feature type="compositionally biased region" description="Low complexity" evidence="1">
    <location>
        <begin position="148"/>
        <end position="157"/>
    </location>
</feature>
<dbReference type="PANTHER" id="PTHR37507">
    <property type="entry name" value="SPORULATION PROTEIN YDCC"/>
    <property type="match status" value="1"/>
</dbReference>
<dbReference type="PANTHER" id="PTHR37507:SF2">
    <property type="entry name" value="SPORULATION PROTEIN YDCC"/>
    <property type="match status" value="1"/>
</dbReference>
<proteinExistence type="predicted"/>
<evidence type="ECO:0000313" key="2">
    <source>
        <dbReference type="EMBL" id="MFC5969902.1"/>
    </source>
</evidence>
<organism evidence="2 3">
    <name type="scientific">Halomarina salina</name>
    <dbReference type="NCBI Taxonomy" id="1872699"/>
    <lineage>
        <taxon>Archaea</taxon>
        <taxon>Methanobacteriati</taxon>
        <taxon>Methanobacteriota</taxon>
        <taxon>Stenosarchaea group</taxon>
        <taxon>Halobacteria</taxon>
        <taxon>Halobacteriales</taxon>
        <taxon>Natronomonadaceae</taxon>
        <taxon>Halomarina</taxon>
    </lineage>
</organism>
<feature type="compositionally biased region" description="Pro residues" evidence="1">
    <location>
        <begin position="158"/>
        <end position="167"/>
    </location>
</feature>
<name>A0ABD5RHT3_9EURY</name>
<dbReference type="Proteomes" id="UP001596099">
    <property type="component" value="Unassembled WGS sequence"/>
</dbReference>
<evidence type="ECO:0000256" key="1">
    <source>
        <dbReference type="SAM" id="MobiDB-lite"/>
    </source>
</evidence>
<feature type="region of interest" description="Disordered" evidence="1">
    <location>
        <begin position="147"/>
        <end position="168"/>
    </location>
</feature>
<keyword evidence="3" id="KW-1185">Reference proteome</keyword>
<sequence length="405" mass="43368">MSPHNRRSTVLVLSLAAFLVLSGCSTVTSPGADSTPDVPTGTEAAEGYQSFDTVSATIETDVAGNPNFTDTRARVVQRPSTGEAWRKTLAPENQSGDLVVSNESVTWSYDASENEATRIDASGFENAEDTYPDYLRRLFDAVQRDGEGSSAVGVSPLPVVPGTPSPPTTTRVNGTLGQYTVEYGGTATVDGRTAHVLQLDARNENGTFVSLNQTLYLDAEHYFPLRQRQSFRYDGDVTTYTVTYENVTFDSGVAAEQFQFDPPQGTNVTETDLPESTTYESLDTLRANTSMTVPEPTLPDGFSLTTARHTVSSTSNYTTVSLTYENDSGSVYVGKHNTTDLFTGTAESENVSVGAATGQYRDVGATRMVGWACDGSYYSVSSDVLSKEELLGVARSLDCGDGDAA</sequence>
<comment type="caution">
    <text evidence="2">The sequence shown here is derived from an EMBL/GenBank/DDBJ whole genome shotgun (WGS) entry which is preliminary data.</text>
</comment>